<dbReference type="NCBIfam" id="TIGR01409">
    <property type="entry name" value="TAT_signal_seq"/>
    <property type="match status" value="1"/>
</dbReference>
<dbReference type="GO" id="GO:0046872">
    <property type="term" value="F:metal ion binding"/>
    <property type="evidence" value="ECO:0007669"/>
    <property type="project" value="UniProtKB-KW"/>
</dbReference>
<evidence type="ECO:0000313" key="19">
    <source>
        <dbReference type="EMBL" id="EPR30712.1"/>
    </source>
</evidence>
<comment type="subunit">
    <text evidence="5">Heterodimer of a large and a small subunit.</text>
</comment>
<keyword evidence="20" id="KW-1185">Reference proteome</keyword>
<feature type="binding site" evidence="16">
    <location>
        <position position="201"/>
    </location>
    <ligand>
        <name>[4Fe-4S] cluster</name>
        <dbReference type="ChEBI" id="CHEBI:49883"/>
        <label>1</label>
    </ligand>
</feature>
<comment type="caution">
    <text evidence="19">The sequence shown here is derived from an EMBL/GenBank/DDBJ whole genome shotgun (WGS) entry which is preliminary data.</text>
</comment>
<dbReference type="PATRIC" id="fig|1121439.3.peg.2821"/>
<keyword evidence="9" id="KW-0732">Signal</keyword>
<feature type="binding site" evidence="16">
    <location>
        <position position="238"/>
    </location>
    <ligand>
        <name>[4Fe-4S] cluster</name>
        <dbReference type="ChEBI" id="CHEBI:49883"/>
        <label>2</label>
    </ligand>
</feature>
<evidence type="ECO:0000256" key="11">
    <source>
        <dbReference type="ARBA" id="ARBA00023002"/>
    </source>
</evidence>
<comment type="subcellular location">
    <subcellularLocation>
        <location evidence="3">Periplasm</location>
    </subcellularLocation>
</comment>
<evidence type="ECO:0000256" key="6">
    <source>
        <dbReference type="ARBA" id="ARBA00012159"/>
    </source>
</evidence>
<dbReference type="GO" id="GO:0009375">
    <property type="term" value="C:ferredoxin hydrogenase complex"/>
    <property type="evidence" value="ECO:0007669"/>
    <property type="project" value="InterPro"/>
</dbReference>
<dbReference type="EC" id="1.12.2.1" evidence="6"/>
<comment type="catalytic activity">
    <reaction evidence="15">
        <text>2 Fe(III)-[cytochrome c3] + H2 = 2 Fe(II)-[cytochrome c3] + 2 H(+)</text>
        <dbReference type="Rhea" id="RHEA:20625"/>
        <dbReference type="Rhea" id="RHEA-COMP:11576"/>
        <dbReference type="Rhea" id="RHEA-COMP:11577"/>
        <dbReference type="ChEBI" id="CHEBI:15378"/>
        <dbReference type="ChEBI" id="CHEBI:18276"/>
        <dbReference type="ChEBI" id="CHEBI:29033"/>
        <dbReference type="ChEBI" id="CHEBI:29034"/>
        <dbReference type="EC" id="1.12.2.1"/>
    </reaction>
</comment>
<dbReference type="GO" id="GO:0009061">
    <property type="term" value="P:anaerobic respiration"/>
    <property type="evidence" value="ECO:0007669"/>
    <property type="project" value="TreeGrafter"/>
</dbReference>
<evidence type="ECO:0000259" key="18">
    <source>
        <dbReference type="Pfam" id="PF14720"/>
    </source>
</evidence>
<dbReference type="Pfam" id="PF01058">
    <property type="entry name" value="Oxidored_q6"/>
    <property type="match status" value="1"/>
</dbReference>
<evidence type="ECO:0000256" key="14">
    <source>
        <dbReference type="ARBA" id="ARBA00023291"/>
    </source>
</evidence>
<dbReference type="PANTHER" id="PTHR30013">
    <property type="entry name" value="NIFE / NIFESE HYDROGENASE SMALL SUBUNIT FAMILY MEMBER"/>
    <property type="match status" value="1"/>
</dbReference>
<dbReference type="Gene3D" id="4.10.480.10">
    <property type="entry name" value="Cytochrome-c3 hydrogenase, C-terminal domain"/>
    <property type="match status" value="1"/>
</dbReference>
<evidence type="ECO:0000259" key="17">
    <source>
        <dbReference type="Pfam" id="PF01058"/>
    </source>
</evidence>
<dbReference type="GO" id="GO:0051539">
    <property type="term" value="F:4 iron, 4 sulfur cluster binding"/>
    <property type="evidence" value="ECO:0007669"/>
    <property type="project" value="UniProtKB-KW"/>
</dbReference>
<feature type="binding site" evidence="16">
    <location>
        <position position="299"/>
    </location>
    <ligand>
        <name>[3Fe-4S] cluster</name>
        <dbReference type="ChEBI" id="CHEBI:21137"/>
    </ligand>
</feature>
<evidence type="ECO:0000256" key="8">
    <source>
        <dbReference type="ARBA" id="ARBA00022723"/>
    </source>
</evidence>
<feature type="domain" description="Cytochrome-c3 hydrogenase C-terminal" evidence="18">
    <location>
        <begin position="233"/>
        <end position="315"/>
    </location>
</feature>
<evidence type="ECO:0000256" key="10">
    <source>
        <dbReference type="ARBA" id="ARBA00022764"/>
    </source>
</evidence>
<feature type="binding site" evidence="16">
    <location>
        <position position="165"/>
    </location>
    <ligand>
        <name>[4Fe-4S] cluster</name>
        <dbReference type="ChEBI" id="CHEBI:49883"/>
        <label>1</label>
    </ligand>
</feature>
<keyword evidence="8 16" id="KW-0479">Metal-binding</keyword>
<dbReference type="OrthoDB" id="9766729at2"/>
<dbReference type="GO" id="GO:0016020">
    <property type="term" value="C:membrane"/>
    <property type="evidence" value="ECO:0007669"/>
    <property type="project" value="TreeGrafter"/>
</dbReference>
<dbReference type="InterPro" id="IPR027394">
    <property type="entry name" value="Cytochrome-c3_hydrogenase_C"/>
</dbReference>
<evidence type="ECO:0000313" key="20">
    <source>
        <dbReference type="Proteomes" id="UP000014975"/>
    </source>
</evidence>
<comment type="similarity">
    <text evidence="4">Belongs to the [NiFe]/[NiFeSe] hydrogenase small subunit family.</text>
</comment>
<dbReference type="GO" id="GO:0009055">
    <property type="term" value="F:electron transfer activity"/>
    <property type="evidence" value="ECO:0007669"/>
    <property type="project" value="TreeGrafter"/>
</dbReference>
<dbReference type="InterPro" id="IPR006137">
    <property type="entry name" value="NADH_UbQ_OxRdtase-like_20kDa"/>
</dbReference>
<feature type="binding site" evidence="16">
    <location>
        <position position="281"/>
    </location>
    <ligand>
        <name>[3Fe-4S] cluster</name>
        <dbReference type="ChEBI" id="CHEBI:21137"/>
    </ligand>
</feature>
<dbReference type="Pfam" id="PF14720">
    <property type="entry name" value="NiFe_hyd_SSU_C"/>
    <property type="match status" value="1"/>
</dbReference>
<dbReference type="GO" id="GO:0047806">
    <property type="term" value="F:cytochrome-c3 hydrogenase activity"/>
    <property type="evidence" value="ECO:0007669"/>
    <property type="project" value="UniProtKB-EC"/>
</dbReference>
<dbReference type="GO" id="GO:0044569">
    <property type="term" value="C:[Ni-Fe] hydrogenase complex"/>
    <property type="evidence" value="ECO:0007669"/>
    <property type="project" value="TreeGrafter"/>
</dbReference>
<feature type="domain" description="NADH:ubiquinone oxidoreductase-like 20kDa subunit" evidence="17">
    <location>
        <begin position="67"/>
        <end position="213"/>
    </location>
</feature>
<dbReference type="InterPro" id="IPR019546">
    <property type="entry name" value="TAT_signal_bac_arc"/>
</dbReference>
<evidence type="ECO:0000256" key="1">
    <source>
        <dbReference type="ARBA" id="ARBA00001927"/>
    </source>
</evidence>
<keyword evidence="14 16" id="KW-0003">3Fe-4S</keyword>
<evidence type="ECO:0000256" key="7">
    <source>
        <dbReference type="ARBA" id="ARBA00022485"/>
    </source>
</evidence>
<keyword evidence="13 16" id="KW-0411">Iron-sulfur</keyword>
<dbReference type="InterPro" id="IPR037024">
    <property type="entry name" value="NiFe_Hase_small_N_sf"/>
</dbReference>
<keyword evidence="12 16" id="KW-0408">Iron</keyword>
<dbReference type="RefSeq" id="WP_020888130.1">
    <property type="nucleotide sequence ID" value="NZ_ATHI01000031.1"/>
</dbReference>
<evidence type="ECO:0000256" key="3">
    <source>
        <dbReference type="ARBA" id="ARBA00004418"/>
    </source>
</evidence>
<dbReference type="EMBL" id="ATHI01000031">
    <property type="protein sequence ID" value="EPR30712.1"/>
    <property type="molecule type" value="Genomic_DNA"/>
</dbReference>
<dbReference type="AlphaFoldDB" id="S7T0W6"/>
<dbReference type="PROSITE" id="PS51318">
    <property type="entry name" value="TAT"/>
    <property type="match status" value="1"/>
</dbReference>
<keyword evidence="11" id="KW-0560">Oxidoreductase</keyword>
<evidence type="ECO:0000256" key="4">
    <source>
        <dbReference type="ARBA" id="ARBA00006605"/>
    </source>
</evidence>
<dbReference type="InterPro" id="IPR006311">
    <property type="entry name" value="TAT_signal"/>
</dbReference>
<dbReference type="PANTHER" id="PTHR30013:SF7">
    <property type="entry name" value="HYDROGENASE-2 SMALL CHAIN"/>
    <property type="match status" value="1"/>
</dbReference>
<dbReference type="Gene3D" id="3.40.50.700">
    <property type="entry name" value="NADH:ubiquinone oxidoreductase-like, 20kDa subunit"/>
    <property type="match status" value="1"/>
</dbReference>
<feature type="binding site" evidence="16">
    <location>
        <position position="266"/>
    </location>
    <ligand>
        <name>[4Fe-4S] cluster</name>
        <dbReference type="ChEBI" id="CHEBI:49883"/>
        <label>2</label>
    </ligand>
</feature>
<organism evidence="19 20">
    <name type="scientific">Alkalidesulfovibrio alkalitolerans DSM 16529</name>
    <dbReference type="NCBI Taxonomy" id="1121439"/>
    <lineage>
        <taxon>Bacteria</taxon>
        <taxon>Pseudomonadati</taxon>
        <taxon>Thermodesulfobacteriota</taxon>
        <taxon>Desulfovibrionia</taxon>
        <taxon>Desulfovibrionales</taxon>
        <taxon>Desulfovibrionaceae</taxon>
        <taxon>Alkalidesulfovibrio</taxon>
    </lineage>
</organism>
<name>S7T0W6_9BACT</name>
<dbReference type="PRINTS" id="PR00614">
    <property type="entry name" value="NIHGNASESMLL"/>
</dbReference>
<keyword evidence="7 16" id="KW-0004">4Fe-4S</keyword>
<accession>S7T0W6</accession>
<dbReference type="GO" id="GO:0008901">
    <property type="term" value="F:ferredoxin hydrogenase activity"/>
    <property type="evidence" value="ECO:0007669"/>
    <property type="project" value="InterPro"/>
</dbReference>
<comment type="cofactor">
    <cofactor evidence="1">
        <name>[3Fe-4S] cluster</name>
        <dbReference type="ChEBI" id="CHEBI:21137"/>
    </cofactor>
</comment>
<dbReference type="SUPFAM" id="SSF56770">
    <property type="entry name" value="HydA/Nqo6-like"/>
    <property type="match status" value="1"/>
</dbReference>
<dbReference type="InterPro" id="IPR037148">
    <property type="entry name" value="NiFe-Hase_small_C_sf"/>
</dbReference>
<dbReference type="STRING" id="1121439.dsat_1434"/>
<feature type="binding site" evidence="16">
    <location>
        <position position="302"/>
    </location>
    <ligand>
        <name>[3Fe-4S] cluster</name>
        <dbReference type="ChEBI" id="CHEBI:21137"/>
    </ligand>
</feature>
<feature type="binding site" evidence="16">
    <location>
        <position position="241"/>
    </location>
    <ligand>
        <name>[4Fe-4S] cluster</name>
        <dbReference type="ChEBI" id="CHEBI:49883"/>
        <label>2</label>
    </ligand>
</feature>
<feature type="binding site" evidence="16">
    <location>
        <position position="67"/>
    </location>
    <ligand>
        <name>[4Fe-4S] cluster</name>
        <dbReference type="ChEBI" id="CHEBI:49883"/>
        <label>1</label>
    </ligand>
</feature>
<keyword evidence="10" id="KW-0574">Periplasm</keyword>
<dbReference type="GO" id="GO:0051538">
    <property type="term" value="F:3 iron, 4 sulfur cluster binding"/>
    <property type="evidence" value="ECO:0007669"/>
    <property type="project" value="UniProtKB-KW"/>
</dbReference>
<feature type="binding site" evidence="16">
    <location>
        <position position="272"/>
    </location>
    <ligand>
        <name>[4Fe-4S] cluster</name>
        <dbReference type="ChEBI" id="CHEBI:49883"/>
        <label>2</label>
    </ligand>
</feature>
<proteinExistence type="inferred from homology"/>
<evidence type="ECO:0000256" key="2">
    <source>
        <dbReference type="ARBA" id="ARBA00001966"/>
    </source>
</evidence>
<dbReference type="PIRSF" id="PIRSF000310">
    <property type="entry name" value="NiFe_hyd_ssu"/>
    <property type="match status" value="1"/>
</dbReference>
<reference evidence="19 20" key="1">
    <citation type="journal article" date="2013" name="Genome Announc.">
        <title>Draft genome sequences for three mercury-methylating, sulfate-reducing bacteria.</title>
        <authorList>
            <person name="Brown S.D."/>
            <person name="Hurt R.A.Jr."/>
            <person name="Gilmour C.C."/>
            <person name="Elias D.A."/>
        </authorList>
    </citation>
    <scope>NUCLEOTIDE SEQUENCE [LARGE SCALE GENOMIC DNA]</scope>
    <source>
        <strain evidence="19 20">DSM 16529</strain>
    </source>
</reference>
<gene>
    <name evidence="19" type="ORF">dsat_1434</name>
</gene>
<evidence type="ECO:0000256" key="15">
    <source>
        <dbReference type="ARBA" id="ARBA00029307"/>
    </source>
</evidence>
<feature type="binding site" evidence="16">
    <location>
        <position position="70"/>
    </location>
    <ligand>
        <name>[4Fe-4S] cluster</name>
        <dbReference type="ChEBI" id="CHEBI:49883"/>
        <label>1</label>
    </ligand>
</feature>
<dbReference type="GO" id="GO:0042597">
    <property type="term" value="C:periplasmic space"/>
    <property type="evidence" value="ECO:0007669"/>
    <property type="project" value="UniProtKB-SubCell"/>
</dbReference>
<comment type="cofactor">
    <cofactor evidence="2">
        <name>[4Fe-4S] cluster</name>
        <dbReference type="ChEBI" id="CHEBI:49883"/>
    </cofactor>
</comment>
<evidence type="ECO:0000256" key="16">
    <source>
        <dbReference type="PIRSR" id="PIRSR000310-1"/>
    </source>
</evidence>
<protein>
    <recommendedName>
        <fullName evidence="6">cytochrome-c3 hydrogenase</fullName>
        <ecNumber evidence="6">1.12.2.1</ecNumber>
    </recommendedName>
</protein>
<evidence type="ECO:0000256" key="13">
    <source>
        <dbReference type="ARBA" id="ARBA00023014"/>
    </source>
</evidence>
<dbReference type="eggNOG" id="COG1740">
    <property type="taxonomic scope" value="Bacteria"/>
</dbReference>
<sequence>MKIHVGHGDTNAEERLNKNGVSRRDFMKFCATVSAVLGLGASGASEVAAALTQKRRPSVVYLHFAECTGCSESVLRAVEPIMIDDLILDTISLDYHETLMAAAGEAAEEALHKAVHDPAGFVCVVEGGIPTAQNGIHGMVGGHTMLSMAKDIIPKAQATIAIGNCANFGGIQAARPNPTQAMGVNECLKDLGVSAINIAGCPPPPHNFVGAVVLYLQGKKIDLDEYNRPLAFYGETVHDKCERLKYFDEGKFAPSFDSEEARKGYCLYEVGCRGPYTYNNCPTVKFNQTSWPVEAGHPCIGCSEPNFWDTMTPFYEPM</sequence>
<evidence type="ECO:0000256" key="5">
    <source>
        <dbReference type="ARBA" id="ARBA00011771"/>
    </source>
</evidence>
<dbReference type="InterPro" id="IPR001821">
    <property type="entry name" value="NiFe_hydrogenase_ssu"/>
</dbReference>
<evidence type="ECO:0000256" key="9">
    <source>
        <dbReference type="ARBA" id="ARBA00022729"/>
    </source>
</evidence>
<dbReference type="Proteomes" id="UP000014975">
    <property type="component" value="Unassembled WGS sequence"/>
</dbReference>
<dbReference type="NCBIfam" id="TIGR00391">
    <property type="entry name" value="hydA"/>
    <property type="match status" value="1"/>
</dbReference>
<evidence type="ECO:0000256" key="12">
    <source>
        <dbReference type="ARBA" id="ARBA00023004"/>
    </source>
</evidence>